<proteinExistence type="predicted"/>
<organism evidence="3 4">
    <name type="scientific">Runella defluvii</name>
    <dbReference type="NCBI Taxonomy" id="370973"/>
    <lineage>
        <taxon>Bacteria</taxon>
        <taxon>Pseudomonadati</taxon>
        <taxon>Bacteroidota</taxon>
        <taxon>Cytophagia</taxon>
        <taxon>Cytophagales</taxon>
        <taxon>Spirosomataceae</taxon>
        <taxon>Runella</taxon>
    </lineage>
</organism>
<protein>
    <submittedName>
        <fullName evidence="3">Na+-transporting methylmalonyl-CoA/oxaloacetate decarboxylase gamma subunit</fullName>
    </submittedName>
</protein>
<reference evidence="3 4" key="1">
    <citation type="submission" date="2020-08" db="EMBL/GenBank/DDBJ databases">
        <title>Genomic Encyclopedia of Type Strains, Phase IV (KMG-IV): sequencing the most valuable type-strain genomes for metagenomic binning, comparative biology and taxonomic classification.</title>
        <authorList>
            <person name="Goeker M."/>
        </authorList>
    </citation>
    <scope>NUCLEOTIDE SEQUENCE [LARGE SCALE GENOMIC DNA]</scope>
    <source>
        <strain evidence="3 4">DSM 17976</strain>
    </source>
</reference>
<gene>
    <name evidence="3" type="ORF">FHS57_001137</name>
</gene>
<keyword evidence="2" id="KW-0472">Membrane</keyword>
<name>A0A7W5ZHU7_9BACT</name>
<evidence type="ECO:0000256" key="2">
    <source>
        <dbReference type="SAM" id="Phobius"/>
    </source>
</evidence>
<feature type="transmembrane region" description="Helical" evidence="2">
    <location>
        <begin position="6"/>
        <end position="26"/>
    </location>
</feature>
<dbReference type="AlphaFoldDB" id="A0A7W5ZHU7"/>
<evidence type="ECO:0000313" key="3">
    <source>
        <dbReference type="EMBL" id="MBB3837143.1"/>
    </source>
</evidence>
<keyword evidence="2" id="KW-1133">Transmembrane helix</keyword>
<evidence type="ECO:0000256" key="1">
    <source>
        <dbReference type="SAM" id="MobiDB-lite"/>
    </source>
</evidence>
<keyword evidence="2" id="KW-0812">Transmembrane</keyword>
<evidence type="ECO:0000313" key="4">
    <source>
        <dbReference type="Proteomes" id="UP000541352"/>
    </source>
</evidence>
<sequence>MNYYRTLVLAFFSVMICFMAVVKPLVNSPKKNNLTEQQEQQETSCPESSDEEGCKETAKENIEENAEWNDEFWTPSVVGFSISLPSKASSSFLYLVHFSEHVAAISLPPPEFFPSV</sequence>
<dbReference type="Proteomes" id="UP000541352">
    <property type="component" value="Unassembled WGS sequence"/>
</dbReference>
<keyword evidence="4" id="KW-1185">Reference proteome</keyword>
<feature type="region of interest" description="Disordered" evidence="1">
    <location>
        <begin position="30"/>
        <end position="61"/>
    </location>
</feature>
<feature type="compositionally biased region" description="Basic and acidic residues" evidence="1">
    <location>
        <begin position="52"/>
        <end position="61"/>
    </location>
</feature>
<dbReference type="RefSeq" id="WP_183971903.1">
    <property type="nucleotide sequence ID" value="NZ_JACIBY010000002.1"/>
</dbReference>
<dbReference type="EMBL" id="JACIBY010000002">
    <property type="protein sequence ID" value="MBB3837143.1"/>
    <property type="molecule type" value="Genomic_DNA"/>
</dbReference>
<comment type="caution">
    <text evidence="3">The sequence shown here is derived from an EMBL/GenBank/DDBJ whole genome shotgun (WGS) entry which is preliminary data.</text>
</comment>
<accession>A0A7W5ZHU7</accession>